<dbReference type="EMBL" id="BMAW01000183">
    <property type="protein sequence ID" value="GFS67837.1"/>
    <property type="molecule type" value="Genomic_DNA"/>
</dbReference>
<dbReference type="Proteomes" id="UP000887013">
    <property type="component" value="Unassembled WGS sequence"/>
</dbReference>
<dbReference type="PANTHER" id="PTHR23324">
    <property type="entry name" value="SEC14 RELATED PROTEIN"/>
    <property type="match status" value="1"/>
</dbReference>
<keyword evidence="4" id="KW-1185">Reference proteome</keyword>
<dbReference type="Gene3D" id="3.40.525.10">
    <property type="entry name" value="CRAL-TRIO lipid binding domain"/>
    <property type="match status" value="1"/>
</dbReference>
<dbReference type="AlphaFoldDB" id="A0A8X6MMK2"/>
<feature type="domain" description="CRAL-TRIO" evidence="1">
    <location>
        <begin position="76"/>
        <end position="251"/>
    </location>
</feature>
<protein>
    <submittedName>
        <fullName evidence="3">SEC14-like protein 2</fullName>
    </submittedName>
</protein>
<gene>
    <name evidence="3" type="primary">Sec14l2</name>
    <name evidence="3" type="ORF">NPIL_453461</name>
</gene>
<dbReference type="InterPro" id="IPR009038">
    <property type="entry name" value="GOLD_dom"/>
</dbReference>
<evidence type="ECO:0000259" key="2">
    <source>
        <dbReference type="PROSITE" id="PS50866"/>
    </source>
</evidence>
<dbReference type="GO" id="GO:0005737">
    <property type="term" value="C:cytoplasm"/>
    <property type="evidence" value="ECO:0007669"/>
    <property type="project" value="TreeGrafter"/>
</dbReference>
<evidence type="ECO:0000259" key="1">
    <source>
        <dbReference type="PROSITE" id="PS50191"/>
    </source>
</evidence>
<reference evidence="3" key="1">
    <citation type="submission" date="2020-08" db="EMBL/GenBank/DDBJ databases">
        <title>Multicomponent nature underlies the extraordinary mechanical properties of spider dragline silk.</title>
        <authorList>
            <person name="Kono N."/>
            <person name="Nakamura H."/>
            <person name="Mori M."/>
            <person name="Yoshida Y."/>
            <person name="Ohtoshi R."/>
            <person name="Malay A.D."/>
            <person name="Moran D.A.P."/>
            <person name="Tomita M."/>
            <person name="Numata K."/>
            <person name="Arakawa K."/>
        </authorList>
    </citation>
    <scope>NUCLEOTIDE SEQUENCE</scope>
</reference>
<dbReference type="OrthoDB" id="6417478at2759"/>
<name>A0A8X6MMK2_NEPPI</name>
<dbReference type="SUPFAM" id="SSF101576">
    <property type="entry name" value="Supernatant protein factor (SPF), C-terminal domain"/>
    <property type="match status" value="1"/>
</dbReference>
<dbReference type="InterPro" id="IPR036865">
    <property type="entry name" value="CRAL-TRIO_dom_sf"/>
</dbReference>
<dbReference type="SUPFAM" id="SSF46938">
    <property type="entry name" value="CRAL/TRIO N-terminal domain"/>
    <property type="match status" value="1"/>
</dbReference>
<dbReference type="CDD" id="cd00170">
    <property type="entry name" value="SEC14"/>
    <property type="match status" value="1"/>
</dbReference>
<organism evidence="3 4">
    <name type="scientific">Nephila pilipes</name>
    <name type="common">Giant wood spider</name>
    <name type="synonym">Nephila maculata</name>
    <dbReference type="NCBI Taxonomy" id="299642"/>
    <lineage>
        <taxon>Eukaryota</taxon>
        <taxon>Metazoa</taxon>
        <taxon>Ecdysozoa</taxon>
        <taxon>Arthropoda</taxon>
        <taxon>Chelicerata</taxon>
        <taxon>Arachnida</taxon>
        <taxon>Araneae</taxon>
        <taxon>Araneomorphae</taxon>
        <taxon>Entelegynae</taxon>
        <taxon>Araneoidea</taxon>
        <taxon>Nephilidae</taxon>
        <taxon>Nephila</taxon>
    </lineage>
</organism>
<sequence length="391" mass="45777">MAWLEEMTSEQSEVVEELKRRTINDVTPKMLEDESVFYRFCKAREFNIEEAETMLRKHITWRKENKVDTILTDYKPPEVLVKYAATGFLGFDKEGCIVRYCDYGNADIKGTINSVKIEDYVKFSIQMLEYDTDLLNQHNKEFGTKAIHGIHIYNFENLTFAKATHKTVMELALHFCRMFQDNYPERVKRIYHINASFYHSLIMSITKSFLASPLLKKILCFGTDGWQQELLKDIDADVLPAFLGGNRTDPDGNPMCNTFIIHGQIVPERYYLCNSEKRLFNSPDAKKITVSRFSKEEKTFKVKEADSYLEWAFETMNKDIEFSVYFKDKSLENSKKESVELVPKQRINTFYEPEEGLLKCEKAGIYSIVFDNSYSWMHSIYYKASINSIEE</sequence>
<dbReference type="InterPro" id="IPR011074">
    <property type="entry name" value="CRAL/TRIO_N_dom"/>
</dbReference>
<dbReference type="InterPro" id="IPR036598">
    <property type="entry name" value="GOLD_dom_sf"/>
</dbReference>
<dbReference type="Pfam" id="PF00650">
    <property type="entry name" value="CRAL_TRIO"/>
    <property type="match status" value="1"/>
</dbReference>
<dbReference type="InterPro" id="IPR051064">
    <property type="entry name" value="SEC14/CRAL-TRIO_domain"/>
</dbReference>
<dbReference type="PROSITE" id="PS50866">
    <property type="entry name" value="GOLD"/>
    <property type="match status" value="1"/>
</dbReference>
<dbReference type="InterPro" id="IPR001251">
    <property type="entry name" value="CRAL-TRIO_dom"/>
</dbReference>
<dbReference type="SMART" id="SM00516">
    <property type="entry name" value="SEC14"/>
    <property type="match status" value="1"/>
</dbReference>
<dbReference type="PROSITE" id="PS50191">
    <property type="entry name" value="CRAL_TRIO"/>
    <property type="match status" value="1"/>
</dbReference>
<evidence type="ECO:0000313" key="4">
    <source>
        <dbReference type="Proteomes" id="UP000887013"/>
    </source>
</evidence>
<accession>A0A8X6MMK2</accession>
<feature type="domain" description="GOLD" evidence="2">
    <location>
        <begin position="276"/>
        <end position="386"/>
    </location>
</feature>
<dbReference type="SMART" id="SM01100">
    <property type="entry name" value="CRAL_TRIO_N"/>
    <property type="match status" value="1"/>
</dbReference>
<evidence type="ECO:0000313" key="3">
    <source>
        <dbReference type="EMBL" id="GFS67837.1"/>
    </source>
</evidence>
<dbReference type="SUPFAM" id="SSF52087">
    <property type="entry name" value="CRAL/TRIO domain"/>
    <property type="match status" value="1"/>
</dbReference>
<dbReference type="Gene3D" id="2.60.120.680">
    <property type="entry name" value="GOLD domain"/>
    <property type="match status" value="1"/>
</dbReference>
<dbReference type="Pfam" id="PF03765">
    <property type="entry name" value="CRAL_TRIO_N"/>
    <property type="match status" value="1"/>
</dbReference>
<dbReference type="InterPro" id="IPR036273">
    <property type="entry name" value="CRAL/TRIO_N_dom_sf"/>
</dbReference>
<proteinExistence type="predicted"/>
<comment type="caution">
    <text evidence="3">The sequence shown here is derived from an EMBL/GenBank/DDBJ whole genome shotgun (WGS) entry which is preliminary data.</text>
</comment>
<dbReference type="PANTHER" id="PTHR23324:SF83">
    <property type="entry name" value="SEC14-LIKE PROTEIN 2"/>
    <property type="match status" value="1"/>
</dbReference>